<dbReference type="PANTHER" id="PTHR48475:SF2">
    <property type="entry name" value="RIBONUCLEASE H"/>
    <property type="match status" value="1"/>
</dbReference>
<dbReference type="InterPro" id="IPR036397">
    <property type="entry name" value="RNaseH_sf"/>
</dbReference>
<keyword evidence="6" id="KW-0695">RNA-directed DNA polymerase</keyword>
<reference evidence="8 9" key="1">
    <citation type="journal article" date="2018" name="PLoS Genet.">
        <title>Population sequencing reveals clonal diversity and ancestral inbreeding in the grapevine cultivar Chardonnay.</title>
        <authorList>
            <person name="Roach M.J."/>
            <person name="Johnson D.L."/>
            <person name="Bohlmann J."/>
            <person name="van Vuuren H.J."/>
            <person name="Jones S.J."/>
            <person name="Pretorius I.S."/>
            <person name="Schmidt S.A."/>
            <person name="Borneman A.R."/>
        </authorList>
    </citation>
    <scope>NUCLEOTIDE SEQUENCE [LARGE SCALE GENOMIC DNA]</scope>
    <source>
        <strain evidence="9">cv. Chardonnay</strain>
        <tissue evidence="8">Leaf</tissue>
    </source>
</reference>
<dbReference type="InterPro" id="IPR043502">
    <property type="entry name" value="DNA/RNA_pol_sf"/>
</dbReference>
<dbReference type="SUPFAM" id="SSF56672">
    <property type="entry name" value="DNA/RNA polymerases"/>
    <property type="match status" value="1"/>
</dbReference>
<dbReference type="PANTHER" id="PTHR48475">
    <property type="entry name" value="RIBONUCLEASE H"/>
    <property type="match status" value="1"/>
</dbReference>
<dbReference type="Pfam" id="PF00665">
    <property type="entry name" value="rve"/>
    <property type="match status" value="1"/>
</dbReference>
<evidence type="ECO:0000313" key="9">
    <source>
        <dbReference type="Proteomes" id="UP000288805"/>
    </source>
</evidence>
<dbReference type="GO" id="GO:0004519">
    <property type="term" value="F:endonuclease activity"/>
    <property type="evidence" value="ECO:0007669"/>
    <property type="project" value="UniProtKB-KW"/>
</dbReference>
<evidence type="ECO:0000256" key="3">
    <source>
        <dbReference type="ARBA" id="ARBA00022722"/>
    </source>
</evidence>
<keyword evidence="2" id="KW-0548">Nucleotidyltransferase</keyword>
<dbReference type="GO" id="GO:0015074">
    <property type="term" value="P:DNA integration"/>
    <property type="evidence" value="ECO:0007669"/>
    <property type="project" value="InterPro"/>
</dbReference>
<proteinExistence type="predicted"/>
<gene>
    <name evidence="8" type="ORF">CK203_084157</name>
</gene>
<evidence type="ECO:0000256" key="1">
    <source>
        <dbReference type="ARBA" id="ARBA00022679"/>
    </source>
</evidence>
<dbReference type="InterPro" id="IPR001584">
    <property type="entry name" value="Integrase_cat-core"/>
</dbReference>
<dbReference type="GO" id="GO:0003964">
    <property type="term" value="F:RNA-directed DNA polymerase activity"/>
    <property type="evidence" value="ECO:0007669"/>
    <property type="project" value="UniProtKB-KW"/>
</dbReference>
<dbReference type="Gene3D" id="3.30.420.10">
    <property type="entry name" value="Ribonuclease H-like superfamily/Ribonuclease H"/>
    <property type="match status" value="1"/>
</dbReference>
<dbReference type="GO" id="GO:0016787">
    <property type="term" value="F:hydrolase activity"/>
    <property type="evidence" value="ECO:0007669"/>
    <property type="project" value="UniProtKB-KW"/>
</dbReference>
<evidence type="ECO:0000259" key="7">
    <source>
        <dbReference type="PROSITE" id="PS50994"/>
    </source>
</evidence>
<organism evidence="8 9">
    <name type="scientific">Vitis vinifera</name>
    <name type="common">Grape</name>
    <dbReference type="NCBI Taxonomy" id="29760"/>
    <lineage>
        <taxon>Eukaryota</taxon>
        <taxon>Viridiplantae</taxon>
        <taxon>Streptophyta</taxon>
        <taxon>Embryophyta</taxon>
        <taxon>Tracheophyta</taxon>
        <taxon>Spermatophyta</taxon>
        <taxon>Magnoliopsida</taxon>
        <taxon>eudicotyledons</taxon>
        <taxon>Gunneridae</taxon>
        <taxon>Pentapetalae</taxon>
        <taxon>rosids</taxon>
        <taxon>Vitales</taxon>
        <taxon>Vitaceae</taxon>
        <taxon>Viteae</taxon>
        <taxon>Vitis</taxon>
    </lineage>
</organism>
<dbReference type="Pfam" id="PF17917">
    <property type="entry name" value="RT_RNaseH"/>
    <property type="match status" value="1"/>
</dbReference>
<protein>
    <recommendedName>
        <fullName evidence="7">Integrase catalytic domain-containing protein</fullName>
    </recommendedName>
</protein>
<dbReference type="Proteomes" id="UP000288805">
    <property type="component" value="Unassembled WGS sequence"/>
</dbReference>
<dbReference type="AlphaFoldDB" id="A0A438DUM5"/>
<dbReference type="SUPFAM" id="SSF53098">
    <property type="entry name" value="Ribonuclease H-like"/>
    <property type="match status" value="1"/>
</dbReference>
<dbReference type="EMBL" id="QGNW01001495">
    <property type="protein sequence ID" value="RVW39100.1"/>
    <property type="molecule type" value="Genomic_DNA"/>
</dbReference>
<sequence>MADAETRYSKVEQIALALRSAAQRLCPYFQAHPIIILTDQPLRSILHKPNLSKRMLQWAIELSKYGIKYQPRLSMKGQVMTDFVVESPQQPSRGGESNKTKWWTLQVDEVSRSSRSEVGLLLQSPTGEQLEQEEYGARDERMTRYLTKVRDTLRQLGEWTIEKVPRPDNANLSITKAPACNAIEERQKWTSIIKEYLRTCALPEESKQEHKIRVMDIVGPLPIAAAQNKLLLVATDYFSKWIEAEAYANIKDRDVTKFVWKNIICRFGIPQAIIADNGPQFDSIVF</sequence>
<name>A0A438DUM5_VITVI</name>
<evidence type="ECO:0000256" key="5">
    <source>
        <dbReference type="ARBA" id="ARBA00022801"/>
    </source>
</evidence>
<dbReference type="GO" id="GO:0003676">
    <property type="term" value="F:nucleic acid binding"/>
    <property type="evidence" value="ECO:0007669"/>
    <property type="project" value="InterPro"/>
</dbReference>
<feature type="domain" description="Integrase catalytic" evidence="7">
    <location>
        <begin position="199"/>
        <end position="286"/>
    </location>
</feature>
<comment type="caution">
    <text evidence="8">The sequence shown here is derived from an EMBL/GenBank/DDBJ whole genome shotgun (WGS) entry which is preliminary data.</text>
</comment>
<accession>A0A438DUM5</accession>
<keyword evidence="5" id="KW-0378">Hydrolase</keyword>
<keyword evidence="1" id="KW-0808">Transferase</keyword>
<evidence type="ECO:0000256" key="6">
    <source>
        <dbReference type="ARBA" id="ARBA00022918"/>
    </source>
</evidence>
<keyword evidence="3" id="KW-0540">Nuclease</keyword>
<dbReference type="InterPro" id="IPR012337">
    <property type="entry name" value="RNaseH-like_sf"/>
</dbReference>
<evidence type="ECO:0000256" key="4">
    <source>
        <dbReference type="ARBA" id="ARBA00022759"/>
    </source>
</evidence>
<dbReference type="PROSITE" id="PS50994">
    <property type="entry name" value="INTEGRASE"/>
    <property type="match status" value="1"/>
</dbReference>
<keyword evidence="4" id="KW-0255">Endonuclease</keyword>
<dbReference type="InterPro" id="IPR041373">
    <property type="entry name" value="RT_RNaseH"/>
</dbReference>
<evidence type="ECO:0000313" key="8">
    <source>
        <dbReference type="EMBL" id="RVW39100.1"/>
    </source>
</evidence>
<evidence type="ECO:0000256" key="2">
    <source>
        <dbReference type="ARBA" id="ARBA00022695"/>
    </source>
</evidence>